<dbReference type="InterPro" id="IPR036390">
    <property type="entry name" value="WH_DNA-bd_sf"/>
</dbReference>
<reference evidence="11" key="1">
    <citation type="journal article" date="2014" name="Int. J. Syst. Evol. Microbiol.">
        <title>Complete genome sequence of Corynebacterium casei LMG S-19264T (=DSM 44701T), isolated from a smear-ripened cheese.</title>
        <authorList>
            <consortium name="US DOE Joint Genome Institute (JGI-PGF)"/>
            <person name="Walter F."/>
            <person name="Albersmeier A."/>
            <person name="Kalinowski J."/>
            <person name="Ruckert C."/>
        </authorList>
    </citation>
    <scope>NUCLEOTIDE SEQUENCE</scope>
    <source>
        <strain evidence="11">JCM 14719</strain>
    </source>
</reference>
<evidence type="ECO:0000256" key="4">
    <source>
        <dbReference type="ARBA" id="ARBA00023012"/>
    </source>
</evidence>
<dbReference type="Pfam" id="PF00072">
    <property type="entry name" value="Response_reg"/>
    <property type="match status" value="1"/>
</dbReference>
<dbReference type="InterPro" id="IPR051271">
    <property type="entry name" value="2C-system_Tx_regulators"/>
</dbReference>
<sequence length="226" mass="25488">MEVIRTLLVEDDPLVCDVNRQMVERVPGFRVVGMARDGFEALRLAKAVRPHLVLLDIYMPGQDGLTLLKTWRKEEADIDVIAVTAAQDAPTVETLFRYGAVDYLVKPFRFERLKAALERYRQFRQLATGKTVEQDDWDHLRGGIEAEATLPKGLHAWTLQQVEDLLAASATPLTADEVAAGLGLSRVTARRYLDYLNRLGRVRLEMEYGTVGRPAHRYRWVGGSPA</sequence>
<evidence type="ECO:0000256" key="9">
    <source>
        <dbReference type="PROSITE-ProRule" id="PRU00169"/>
    </source>
</evidence>
<dbReference type="SUPFAM" id="SSF52172">
    <property type="entry name" value="CheY-like"/>
    <property type="match status" value="1"/>
</dbReference>
<keyword evidence="12" id="KW-1185">Reference proteome</keyword>
<dbReference type="InterPro" id="IPR048714">
    <property type="entry name" value="DpiA-like_HTH"/>
</dbReference>
<dbReference type="Gene3D" id="3.40.50.2300">
    <property type="match status" value="1"/>
</dbReference>
<dbReference type="Pfam" id="PF20714">
    <property type="entry name" value="HTH_64"/>
    <property type="match status" value="1"/>
</dbReference>
<reference evidence="11" key="2">
    <citation type="submission" date="2020-09" db="EMBL/GenBank/DDBJ databases">
        <authorList>
            <person name="Sun Q."/>
            <person name="Ohkuma M."/>
        </authorList>
    </citation>
    <scope>NUCLEOTIDE SEQUENCE</scope>
    <source>
        <strain evidence="11">JCM 14719</strain>
    </source>
</reference>
<dbReference type="GO" id="GO:0005737">
    <property type="term" value="C:cytoplasm"/>
    <property type="evidence" value="ECO:0007669"/>
    <property type="project" value="UniProtKB-SubCell"/>
</dbReference>
<dbReference type="InterPro" id="IPR011006">
    <property type="entry name" value="CheY-like_superfamily"/>
</dbReference>
<evidence type="ECO:0000256" key="2">
    <source>
        <dbReference type="ARBA" id="ARBA00022490"/>
    </source>
</evidence>
<dbReference type="GO" id="GO:0003700">
    <property type="term" value="F:DNA-binding transcription factor activity"/>
    <property type="evidence" value="ECO:0007669"/>
    <property type="project" value="InterPro"/>
</dbReference>
<keyword evidence="7" id="KW-0010">Activator</keyword>
<comment type="caution">
    <text evidence="11">The sequence shown here is derived from an EMBL/GenBank/DDBJ whole genome shotgun (WGS) entry which is preliminary data.</text>
</comment>
<keyword evidence="2" id="KW-0963">Cytoplasm</keyword>
<dbReference type="PIRSF" id="PIRSF006171">
    <property type="entry name" value="RR_citrat_malat"/>
    <property type="match status" value="1"/>
</dbReference>
<dbReference type="PANTHER" id="PTHR45526">
    <property type="entry name" value="TRANSCRIPTIONAL REGULATORY PROTEIN DPIA"/>
    <property type="match status" value="1"/>
</dbReference>
<proteinExistence type="predicted"/>
<dbReference type="InterPro" id="IPR001789">
    <property type="entry name" value="Sig_transdc_resp-reg_receiver"/>
</dbReference>
<keyword evidence="3 9" id="KW-0597">Phosphoprotein</keyword>
<organism evidence="11 12">
    <name type="scientific">Calditerricola satsumensis</name>
    <dbReference type="NCBI Taxonomy" id="373054"/>
    <lineage>
        <taxon>Bacteria</taxon>
        <taxon>Bacillati</taxon>
        <taxon>Bacillota</taxon>
        <taxon>Bacilli</taxon>
        <taxon>Bacillales</taxon>
        <taxon>Bacillaceae</taxon>
        <taxon>Calditerricola</taxon>
    </lineage>
</organism>
<evidence type="ECO:0000313" key="11">
    <source>
        <dbReference type="EMBL" id="GGK02029.1"/>
    </source>
</evidence>
<evidence type="ECO:0000256" key="3">
    <source>
        <dbReference type="ARBA" id="ARBA00022553"/>
    </source>
</evidence>
<evidence type="ECO:0000256" key="5">
    <source>
        <dbReference type="ARBA" id="ARBA00023015"/>
    </source>
</evidence>
<evidence type="ECO:0000256" key="7">
    <source>
        <dbReference type="ARBA" id="ARBA00023159"/>
    </source>
</evidence>
<comment type="subcellular location">
    <subcellularLocation>
        <location evidence="1">Cytoplasm</location>
    </subcellularLocation>
</comment>
<feature type="domain" description="Response regulatory" evidence="10">
    <location>
        <begin position="5"/>
        <end position="121"/>
    </location>
</feature>
<dbReference type="SMART" id="SM00448">
    <property type="entry name" value="REC"/>
    <property type="match status" value="1"/>
</dbReference>
<keyword evidence="6" id="KW-0238">DNA-binding</keyword>
<evidence type="ECO:0000313" key="12">
    <source>
        <dbReference type="Proteomes" id="UP000637720"/>
    </source>
</evidence>
<evidence type="ECO:0000256" key="1">
    <source>
        <dbReference type="ARBA" id="ARBA00004496"/>
    </source>
</evidence>
<keyword evidence="4" id="KW-0902">Two-component regulatory system</keyword>
<dbReference type="AlphaFoldDB" id="A0A8J3BGI7"/>
<keyword evidence="5" id="KW-0805">Transcription regulation</keyword>
<gene>
    <name evidence="11" type="ORF">GCM10007043_15140</name>
</gene>
<feature type="modified residue" description="4-aspartylphosphate" evidence="9">
    <location>
        <position position="56"/>
    </location>
</feature>
<dbReference type="PROSITE" id="PS50110">
    <property type="entry name" value="RESPONSE_REGULATORY"/>
    <property type="match status" value="1"/>
</dbReference>
<evidence type="ECO:0000256" key="6">
    <source>
        <dbReference type="ARBA" id="ARBA00023125"/>
    </source>
</evidence>
<keyword evidence="8" id="KW-0804">Transcription</keyword>
<evidence type="ECO:0000259" key="10">
    <source>
        <dbReference type="PROSITE" id="PS50110"/>
    </source>
</evidence>
<accession>A0A8J3BGI7</accession>
<dbReference type="Proteomes" id="UP000637720">
    <property type="component" value="Unassembled WGS sequence"/>
</dbReference>
<dbReference type="GO" id="GO:0000156">
    <property type="term" value="F:phosphorelay response regulator activity"/>
    <property type="evidence" value="ECO:0007669"/>
    <property type="project" value="TreeGrafter"/>
</dbReference>
<dbReference type="CDD" id="cd19925">
    <property type="entry name" value="REC_citrate_TCS"/>
    <property type="match status" value="1"/>
</dbReference>
<dbReference type="SUPFAM" id="SSF46785">
    <property type="entry name" value="Winged helix' DNA-binding domain"/>
    <property type="match status" value="1"/>
</dbReference>
<dbReference type="InterPro" id="IPR024187">
    <property type="entry name" value="Sig_transdc_resp-reg_cit/mal"/>
</dbReference>
<name>A0A8J3BGI7_9BACI</name>
<dbReference type="GO" id="GO:0003677">
    <property type="term" value="F:DNA binding"/>
    <property type="evidence" value="ECO:0007669"/>
    <property type="project" value="UniProtKB-KW"/>
</dbReference>
<evidence type="ECO:0000256" key="8">
    <source>
        <dbReference type="ARBA" id="ARBA00023163"/>
    </source>
</evidence>
<dbReference type="RefSeq" id="WP_054670889.1">
    <property type="nucleotide sequence ID" value="NZ_BMOF01000028.1"/>
</dbReference>
<dbReference type="EMBL" id="BMOF01000028">
    <property type="protein sequence ID" value="GGK02029.1"/>
    <property type="molecule type" value="Genomic_DNA"/>
</dbReference>
<protein>
    <submittedName>
        <fullName evidence="11">Response regulator</fullName>
    </submittedName>
</protein>
<dbReference type="PANTHER" id="PTHR45526:SF1">
    <property type="entry name" value="TRANSCRIPTIONAL REGULATORY PROTEIN DCUR-RELATED"/>
    <property type="match status" value="1"/>
</dbReference>